<dbReference type="Proteomes" id="UP000887577">
    <property type="component" value="Unplaced"/>
</dbReference>
<evidence type="ECO:0000256" key="3">
    <source>
        <dbReference type="ARBA" id="ARBA00004496"/>
    </source>
</evidence>
<dbReference type="Gene3D" id="3.40.50.1820">
    <property type="entry name" value="alpha/beta hydrolase"/>
    <property type="match status" value="1"/>
</dbReference>
<dbReference type="GO" id="GO:0005811">
    <property type="term" value="C:lipid droplet"/>
    <property type="evidence" value="ECO:0007669"/>
    <property type="project" value="UniProtKB-SubCell"/>
</dbReference>
<dbReference type="SUPFAM" id="SSF53474">
    <property type="entry name" value="alpha/beta-Hydrolases"/>
    <property type="match status" value="1"/>
</dbReference>
<evidence type="ECO:0000256" key="8">
    <source>
        <dbReference type="ARBA" id="ARBA00022677"/>
    </source>
</evidence>
<keyword evidence="13" id="KW-0012">Acyltransferase</keyword>
<dbReference type="PANTHER" id="PTHR42886">
    <property type="entry name" value="RE40534P-RELATED"/>
    <property type="match status" value="1"/>
</dbReference>
<evidence type="ECO:0000256" key="11">
    <source>
        <dbReference type="ARBA" id="ARBA00022832"/>
    </source>
</evidence>
<evidence type="ECO:0000256" key="4">
    <source>
        <dbReference type="ARBA" id="ARBA00004502"/>
    </source>
</evidence>
<evidence type="ECO:0000256" key="9">
    <source>
        <dbReference type="ARBA" id="ARBA00022679"/>
    </source>
</evidence>
<dbReference type="GO" id="GO:0006654">
    <property type="term" value="P:phosphatidic acid biosynthetic process"/>
    <property type="evidence" value="ECO:0007669"/>
    <property type="project" value="TreeGrafter"/>
</dbReference>
<comment type="function">
    <text evidence="18">Coenzyme A-dependent lysophosphatidic acid acyltransferase that catalyzes the transfer of an acyl group on a lysophosphatidic acid. Functions preferentially with 1-oleoyl-lysophosphatidic acid followed by 1-palmitoyl-lysophosphatidic acid, 1-stearoyl-lysophosphatidic acid and 1-arachidonoyl-lysophosphatidic acid as lipid acceptor. Functions preferentially with arachidonoyl-CoA followed by oleoyl-CoA as acyl group donors. Functions in phosphatidic acid biosynthesis. May regulate the cellular storage of triacylglycerol through activation of the phospholipase PNPLA2. Involved in keratinocyte differentiation. Regulates lipid droplet fusion.</text>
</comment>
<evidence type="ECO:0000256" key="19">
    <source>
        <dbReference type="ARBA" id="ARBA00047525"/>
    </source>
</evidence>
<dbReference type="Pfam" id="PF00561">
    <property type="entry name" value="Abhydrolase_1"/>
    <property type="match status" value="1"/>
</dbReference>
<dbReference type="GO" id="GO:0005739">
    <property type="term" value="C:mitochondrion"/>
    <property type="evidence" value="ECO:0007669"/>
    <property type="project" value="TreeGrafter"/>
</dbReference>
<evidence type="ECO:0000256" key="5">
    <source>
        <dbReference type="ARBA" id="ARBA00013211"/>
    </source>
</evidence>
<dbReference type="GO" id="GO:0055088">
    <property type="term" value="P:lipid homeostasis"/>
    <property type="evidence" value="ECO:0007669"/>
    <property type="project" value="TreeGrafter"/>
</dbReference>
<dbReference type="GO" id="GO:0003841">
    <property type="term" value="F:1-acylglycerol-3-phosphate O-acyltransferase activity"/>
    <property type="evidence" value="ECO:0007669"/>
    <property type="project" value="UniProtKB-EC"/>
</dbReference>
<comment type="subcellular location">
    <subcellularLocation>
        <location evidence="3">Cytoplasm</location>
    </subcellularLocation>
    <subcellularLocation>
        <location evidence="4">Lipid droplet</location>
    </subcellularLocation>
</comment>
<comment type="catalytic activity">
    <reaction evidence="14">
        <text>1-(9Z-octadecenoyl)-sn-glycero-3-phosphate + octadecanoyl-CoA = 1-(9Z-octadecenoyl)-2-octadecanoyl-sn-glycero-3-phosphate + CoA</text>
        <dbReference type="Rhea" id="RHEA:37147"/>
        <dbReference type="ChEBI" id="CHEBI:57287"/>
        <dbReference type="ChEBI" id="CHEBI:57394"/>
        <dbReference type="ChEBI" id="CHEBI:74544"/>
        <dbReference type="ChEBI" id="CHEBI:74552"/>
    </reaction>
    <physiologicalReaction direction="left-to-right" evidence="14">
        <dbReference type="Rhea" id="RHEA:37148"/>
    </physiologicalReaction>
</comment>
<evidence type="ECO:0000256" key="2">
    <source>
        <dbReference type="ARBA" id="ARBA00000816"/>
    </source>
</evidence>
<evidence type="ECO:0000256" key="13">
    <source>
        <dbReference type="ARBA" id="ARBA00023315"/>
    </source>
</evidence>
<keyword evidence="10" id="KW-0221">Differentiation</keyword>
<evidence type="ECO:0000313" key="27">
    <source>
        <dbReference type="WBParaSite" id="PSU_v2.g13194.t1"/>
    </source>
</evidence>
<evidence type="ECO:0000256" key="6">
    <source>
        <dbReference type="ARBA" id="ARBA00022490"/>
    </source>
</evidence>
<organism evidence="26 27">
    <name type="scientific">Panagrolaimus superbus</name>
    <dbReference type="NCBI Taxonomy" id="310955"/>
    <lineage>
        <taxon>Eukaryota</taxon>
        <taxon>Metazoa</taxon>
        <taxon>Ecdysozoa</taxon>
        <taxon>Nematoda</taxon>
        <taxon>Chromadorea</taxon>
        <taxon>Rhabditida</taxon>
        <taxon>Tylenchina</taxon>
        <taxon>Panagrolaimomorpha</taxon>
        <taxon>Panagrolaimoidea</taxon>
        <taxon>Panagrolaimidae</taxon>
        <taxon>Panagrolaimus</taxon>
    </lineage>
</organism>
<evidence type="ECO:0000256" key="22">
    <source>
        <dbReference type="ARBA" id="ARBA00048632"/>
    </source>
</evidence>
<evidence type="ECO:0000256" key="15">
    <source>
        <dbReference type="ARBA" id="ARBA00038097"/>
    </source>
</evidence>
<comment type="similarity">
    <text evidence="15">Belongs to the peptidase S33 family. ABHD4/ABHD5 subfamily.</text>
</comment>
<keyword evidence="12" id="KW-0443">Lipid metabolism</keyword>
<evidence type="ECO:0000256" key="14">
    <source>
        <dbReference type="ARBA" id="ARBA00036296"/>
    </source>
</evidence>
<keyword evidence="6" id="KW-0963">Cytoplasm</keyword>
<feature type="domain" description="AB hydrolase-1" evidence="25">
    <location>
        <begin position="132"/>
        <end position="390"/>
    </location>
</feature>
<protein>
    <recommendedName>
        <fullName evidence="16">1-acylglycerol-3-phosphate O-acyltransferase ABHD5</fullName>
        <ecNumber evidence="5">2.3.1.51</ecNumber>
    </recommendedName>
    <alternativeName>
        <fullName evidence="17">Abhydrolase domain-containing protein 5</fullName>
    </alternativeName>
</protein>
<comment type="catalytic activity">
    <reaction evidence="2">
        <text>1-(9Z-octadecenoyl)-sn-glycero-3-phosphate + hexadecanoyl-CoA = 1-(9Z)-octadecenoyl-2-hexadecanoyl-sn-glycero-3-phosphate + CoA</text>
        <dbReference type="Rhea" id="RHEA:37143"/>
        <dbReference type="ChEBI" id="CHEBI:57287"/>
        <dbReference type="ChEBI" id="CHEBI:57379"/>
        <dbReference type="ChEBI" id="CHEBI:74544"/>
        <dbReference type="ChEBI" id="CHEBI:74551"/>
    </reaction>
    <physiologicalReaction direction="left-to-right" evidence="2">
        <dbReference type="Rhea" id="RHEA:37144"/>
    </physiologicalReaction>
</comment>
<dbReference type="PANTHER" id="PTHR42886:SF29">
    <property type="entry name" value="PUMMELIG, ISOFORM A"/>
    <property type="match status" value="1"/>
</dbReference>
<evidence type="ECO:0000256" key="16">
    <source>
        <dbReference type="ARBA" id="ARBA00040731"/>
    </source>
</evidence>
<dbReference type="WBParaSite" id="PSU_v2.g13194.t1">
    <property type="protein sequence ID" value="PSU_v2.g13194.t1"/>
    <property type="gene ID" value="PSU_v2.g13194"/>
</dbReference>
<keyword evidence="8" id="KW-0551">Lipid droplet</keyword>
<evidence type="ECO:0000256" key="17">
    <source>
        <dbReference type="ARBA" id="ARBA00042413"/>
    </source>
</evidence>
<evidence type="ECO:0000256" key="23">
    <source>
        <dbReference type="ARBA" id="ARBA00048770"/>
    </source>
</evidence>
<evidence type="ECO:0000256" key="20">
    <source>
        <dbReference type="ARBA" id="ARBA00047543"/>
    </source>
</evidence>
<reference evidence="27" key="1">
    <citation type="submission" date="2022-11" db="UniProtKB">
        <authorList>
            <consortium name="WormBaseParasite"/>
        </authorList>
    </citation>
    <scope>IDENTIFICATION</scope>
</reference>
<evidence type="ECO:0000256" key="10">
    <source>
        <dbReference type="ARBA" id="ARBA00022782"/>
    </source>
</evidence>
<sequence length="412" mass="46830">MYKIWSNIYSIKYLFINRNLQHRYLSLSCSAFKNPLDKTSTKLVPPPDPGLDIAIEEQAEHQVGIQTGVLHSKLLNYIGWDQFNIDKLIKAEKALLGNVKSKLKSRQIPIELWDSKIYTISLAEDSFPSKIPFVLLHGFGAGIGIWAANLDELAKGRSVHAIDLLGFGRSSRPSFSSNSTSTELEYIKSIEDWRKSMKIDKMIIVGHSFGGYLASSYALEHPENVRHLVLVDPWGMPERPKEMDHSTRKIPFWAKALSDVMSQFSPLTSLRIAGPYATSMIRRLRPDLGIRYNITDSDPNAIYEYIYQINAQKPTGEIAFKTMSLKYGWAKRPMLNRITKLNSKVPMSFLFGARSWISSSSGYKVKEERPQSYVDVNIISNAGHHVYADNQEEFNRVMSKICKTVESNQDLQ</sequence>
<dbReference type="GO" id="GO:0030154">
    <property type="term" value="P:cell differentiation"/>
    <property type="evidence" value="ECO:0007669"/>
    <property type="project" value="UniProtKB-KW"/>
</dbReference>
<dbReference type="EC" id="2.3.1.51" evidence="5"/>
<evidence type="ECO:0000256" key="7">
    <source>
        <dbReference type="ARBA" id="ARBA00022516"/>
    </source>
</evidence>
<dbReference type="GO" id="GO:0052689">
    <property type="term" value="F:carboxylic ester hydrolase activity"/>
    <property type="evidence" value="ECO:0007669"/>
    <property type="project" value="TreeGrafter"/>
</dbReference>
<keyword evidence="11" id="KW-0276">Fatty acid metabolism</keyword>
<evidence type="ECO:0000256" key="21">
    <source>
        <dbReference type="ARBA" id="ARBA00047849"/>
    </source>
</evidence>
<dbReference type="FunFam" id="3.40.50.1820:FF:000019">
    <property type="entry name" value="1-acylglycerol-3-phosphate O-acyltransferase ABHD5"/>
    <property type="match status" value="1"/>
</dbReference>
<comment type="catalytic activity">
    <reaction evidence="22">
        <text>1-(5Z,8Z,11Z,14Z-eicosatetraenoyl)-sn-glycero-3-phosphate + (9Z)-octadecenoyl-CoA = 1-(5Z,8Z,11Z,14Z)-eicosatetraenoyl-2-(9Z)-octadecenoyl-sn-glycero-3-phosphate + CoA</text>
        <dbReference type="Rhea" id="RHEA:37455"/>
        <dbReference type="ChEBI" id="CHEBI:57287"/>
        <dbReference type="ChEBI" id="CHEBI:57387"/>
        <dbReference type="ChEBI" id="CHEBI:74938"/>
        <dbReference type="ChEBI" id="CHEBI:74941"/>
    </reaction>
    <physiologicalReaction direction="left-to-right" evidence="22">
        <dbReference type="Rhea" id="RHEA:37456"/>
    </physiologicalReaction>
</comment>
<evidence type="ECO:0000256" key="18">
    <source>
        <dbReference type="ARBA" id="ARBA00045357"/>
    </source>
</evidence>
<evidence type="ECO:0000313" key="26">
    <source>
        <dbReference type="Proteomes" id="UP000887577"/>
    </source>
</evidence>
<proteinExistence type="inferred from homology"/>
<comment type="catalytic activity">
    <reaction evidence="23">
        <text>1-(9Z-octadecenoyl)-sn-glycero-3-phosphate + (5Z,8Z,11Z,14Z)-eicosatetraenoyl-CoA = 1-(9Z)-octadecenoyl-2-(5Z,8Z,11Z,14Z)-eicosatetraenoyl-sn-glycero-3-phosphate + CoA</text>
        <dbReference type="Rhea" id="RHEA:37443"/>
        <dbReference type="ChEBI" id="CHEBI:57287"/>
        <dbReference type="ChEBI" id="CHEBI:57368"/>
        <dbReference type="ChEBI" id="CHEBI:74544"/>
        <dbReference type="ChEBI" id="CHEBI:74928"/>
    </reaction>
    <physiologicalReaction direction="left-to-right" evidence="23">
        <dbReference type="Rhea" id="RHEA:37444"/>
    </physiologicalReaction>
</comment>
<keyword evidence="7" id="KW-0444">Lipid biosynthesis</keyword>
<comment type="catalytic activity">
    <reaction evidence="24">
        <text>1-(9Z-octadecenoyl)-sn-glycero-3-phosphate + (9Z)-octadecenoyl-CoA = 1,2-di-(9Z-octadecenoyl)-sn-glycero-3-phosphate + CoA</text>
        <dbReference type="Rhea" id="RHEA:37131"/>
        <dbReference type="ChEBI" id="CHEBI:57287"/>
        <dbReference type="ChEBI" id="CHEBI:57387"/>
        <dbReference type="ChEBI" id="CHEBI:74544"/>
        <dbReference type="ChEBI" id="CHEBI:74546"/>
    </reaction>
    <physiologicalReaction direction="left-to-right" evidence="24">
        <dbReference type="Rhea" id="RHEA:37132"/>
    </physiologicalReaction>
</comment>
<comment type="catalytic activity">
    <reaction evidence="1">
        <text>a 1-acyl-sn-glycero-3-phosphate + an acyl-CoA = a 1,2-diacyl-sn-glycero-3-phosphate + CoA</text>
        <dbReference type="Rhea" id="RHEA:19709"/>
        <dbReference type="ChEBI" id="CHEBI:57287"/>
        <dbReference type="ChEBI" id="CHEBI:57970"/>
        <dbReference type="ChEBI" id="CHEBI:58342"/>
        <dbReference type="ChEBI" id="CHEBI:58608"/>
        <dbReference type="EC" id="2.3.1.51"/>
    </reaction>
    <physiologicalReaction direction="left-to-right" evidence="1">
        <dbReference type="Rhea" id="RHEA:19710"/>
    </physiologicalReaction>
</comment>
<dbReference type="GO" id="GO:0006631">
    <property type="term" value="P:fatty acid metabolic process"/>
    <property type="evidence" value="ECO:0007669"/>
    <property type="project" value="UniProtKB-KW"/>
</dbReference>
<dbReference type="PRINTS" id="PR00111">
    <property type="entry name" value="ABHYDROLASE"/>
</dbReference>
<accession>A0A914Y1T4</accession>
<keyword evidence="9" id="KW-0808">Transferase</keyword>
<evidence type="ECO:0000256" key="1">
    <source>
        <dbReference type="ARBA" id="ARBA00000300"/>
    </source>
</evidence>
<evidence type="ECO:0000259" key="25">
    <source>
        <dbReference type="Pfam" id="PF00561"/>
    </source>
</evidence>
<dbReference type="InterPro" id="IPR000073">
    <property type="entry name" value="AB_hydrolase_1"/>
</dbReference>
<evidence type="ECO:0000256" key="12">
    <source>
        <dbReference type="ARBA" id="ARBA00023098"/>
    </source>
</evidence>
<keyword evidence="26" id="KW-1185">Reference proteome</keyword>
<dbReference type="AlphaFoldDB" id="A0A914Y1T4"/>
<dbReference type="InterPro" id="IPR029058">
    <property type="entry name" value="AB_hydrolase_fold"/>
</dbReference>
<evidence type="ECO:0000256" key="24">
    <source>
        <dbReference type="ARBA" id="ARBA00049561"/>
    </source>
</evidence>
<name>A0A914Y1T4_9BILA</name>
<comment type="catalytic activity">
    <reaction evidence="19">
        <text>1-hexadecanoyl-sn-glycero-3-phosphate + (9Z)-octadecenoyl-CoA = 1-hexadecanoyl-2-(9Z-octadecenoyl)-sn-glycero-3-phosphate + CoA</text>
        <dbReference type="Rhea" id="RHEA:33187"/>
        <dbReference type="ChEBI" id="CHEBI:57287"/>
        <dbReference type="ChEBI" id="CHEBI:57387"/>
        <dbReference type="ChEBI" id="CHEBI:57518"/>
        <dbReference type="ChEBI" id="CHEBI:64839"/>
    </reaction>
    <physiologicalReaction direction="left-to-right" evidence="19">
        <dbReference type="Rhea" id="RHEA:33188"/>
    </physiologicalReaction>
</comment>
<comment type="catalytic activity">
    <reaction evidence="20">
        <text>1-octadecanoyl-sn-glycero-3-phosphate + (9Z)-octadecenoyl-CoA = 1-octadecanoyl-2-(9Z-octadecenoyl)-sn-glycero-3-phosphate + CoA</text>
        <dbReference type="Rhea" id="RHEA:37163"/>
        <dbReference type="ChEBI" id="CHEBI:57287"/>
        <dbReference type="ChEBI" id="CHEBI:57387"/>
        <dbReference type="ChEBI" id="CHEBI:74560"/>
        <dbReference type="ChEBI" id="CHEBI:74565"/>
    </reaction>
    <physiologicalReaction direction="left-to-right" evidence="20">
        <dbReference type="Rhea" id="RHEA:37164"/>
    </physiologicalReaction>
</comment>
<comment type="catalytic activity">
    <reaction evidence="21">
        <text>eicosanoyl-CoA + 1-(9Z-octadecenoyl)-sn-glycero-3-phosphate = 1-(9Z)-octadecenoyl-2-eicosanoyl-sn-glycero-3-phosphate + CoA</text>
        <dbReference type="Rhea" id="RHEA:37451"/>
        <dbReference type="ChEBI" id="CHEBI:57287"/>
        <dbReference type="ChEBI" id="CHEBI:57380"/>
        <dbReference type="ChEBI" id="CHEBI:74544"/>
        <dbReference type="ChEBI" id="CHEBI:74937"/>
    </reaction>
    <physiologicalReaction direction="left-to-right" evidence="21">
        <dbReference type="Rhea" id="RHEA:37452"/>
    </physiologicalReaction>
</comment>